<dbReference type="Pfam" id="PF01728">
    <property type="entry name" value="FtsJ"/>
    <property type="match status" value="1"/>
</dbReference>
<dbReference type="Gene3D" id="3.40.50.150">
    <property type="entry name" value="Vaccinia Virus protein VP39"/>
    <property type="match status" value="1"/>
</dbReference>
<dbReference type="GO" id="GO:0005730">
    <property type="term" value="C:nucleolus"/>
    <property type="evidence" value="ECO:0007669"/>
    <property type="project" value="TreeGrafter"/>
</dbReference>
<evidence type="ECO:0000256" key="2">
    <source>
        <dbReference type="ARBA" id="ARBA00022679"/>
    </source>
</evidence>
<dbReference type="InterPro" id="IPR002877">
    <property type="entry name" value="RNA_MeTrfase_FtsJ_dom"/>
</dbReference>
<organism evidence="6 7">
    <name type="scientific">Leishmania enriettii</name>
    <dbReference type="NCBI Taxonomy" id="5663"/>
    <lineage>
        <taxon>Eukaryota</taxon>
        <taxon>Discoba</taxon>
        <taxon>Euglenozoa</taxon>
        <taxon>Kinetoplastea</taxon>
        <taxon>Metakinetoplastina</taxon>
        <taxon>Trypanosomatida</taxon>
        <taxon>Trypanosomatidae</taxon>
        <taxon>Leishmaniinae</taxon>
        <taxon>Leishmania</taxon>
    </lineage>
</organism>
<dbReference type="AlphaFoldDB" id="A0A836H6M6"/>
<gene>
    <name evidence="6" type="ORF">CUR178_02606</name>
</gene>
<evidence type="ECO:0000259" key="5">
    <source>
        <dbReference type="Pfam" id="PF01728"/>
    </source>
</evidence>
<dbReference type="GO" id="GO:0000463">
    <property type="term" value="P:maturation of LSU-rRNA from tricistronic rRNA transcript (SSU-rRNA, 5.8S rRNA, LSU-rRNA)"/>
    <property type="evidence" value="ECO:0007669"/>
    <property type="project" value="TreeGrafter"/>
</dbReference>
<dbReference type="OrthoDB" id="20105at2759"/>
<keyword evidence="1" id="KW-0489">Methyltransferase</keyword>
<dbReference type="RefSeq" id="XP_067690464.1">
    <property type="nucleotide sequence ID" value="XM_067834361.1"/>
</dbReference>
<evidence type="ECO:0000313" key="7">
    <source>
        <dbReference type="Proteomes" id="UP000674179"/>
    </source>
</evidence>
<evidence type="ECO:0000256" key="1">
    <source>
        <dbReference type="ARBA" id="ARBA00022603"/>
    </source>
</evidence>
<dbReference type="KEGG" id="lenr:94169871"/>
<dbReference type="Proteomes" id="UP000674179">
    <property type="component" value="Chromosome 31"/>
</dbReference>
<keyword evidence="2" id="KW-0808">Transferase</keyword>
<evidence type="ECO:0000313" key="6">
    <source>
        <dbReference type="EMBL" id="KAG5471941.1"/>
    </source>
</evidence>
<dbReference type="GeneID" id="94169871"/>
<sequence length="335" mass="36296">MYRCQSALKLIALNGRYQLFHRFRPSTVVDLAAAPGGFAQAALELMHLPESAPPSTLPPMVVAVDQRPIDPLPGLVAVRGNILQHHRILQTVQGALSHAGAPHTSPPRLCSSAHAAPLERSVDMVLHDGVSVVKGQRAFSVTYAQNQMALSSLLLASKLFQRFGPTPHVPTNAEQHPSSETGGRIHLDAAAANSLSSVLPVCFVSKVLECRHFAQVFAATRALFRHVSAFKPPTSRSESLERYVVATHFQLAAWQRLTTSHAPALQSNPRPRRGHRPSAASASLFSMPPAPDDCGDVHHIVWNCLGCGRTCMGCHPCGHCGPYRSVEGERRRETL</sequence>
<proteinExistence type="predicted"/>
<dbReference type="PANTHER" id="PTHR10920">
    <property type="entry name" value="RIBOSOMAL RNA METHYLTRANSFERASE"/>
    <property type="match status" value="1"/>
</dbReference>
<feature type="region of interest" description="Disordered" evidence="4">
    <location>
        <begin position="263"/>
        <end position="282"/>
    </location>
</feature>
<accession>A0A836H6M6</accession>
<dbReference type="GO" id="GO:0030687">
    <property type="term" value="C:preribosome, large subunit precursor"/>
    <property type="evidence" value="ECO:0007669"/>
    <property type="project" value="TreeGrafter"/>
</dbReference>
<dbReference type="InterPro" id="IPR050082">
    <property type="entry name" value="RNA_methyltr_RlmE"/>
</dbReference>
<protein>
    <recommendedName>
        <fullName evidence="5">Ribosomal RNA methyltransferase FtsJ domain-containing protein</fullName>
    </recommendedName>
</protein>
<dbReference type="GO" id="GO:0000466">
    <property type="term" value="P:maturation of 5.8S rRNA from tricistronic rRNA transcript (SSU-rRNA, 5.8S rRNA, LSU-rRNA)"/>
    <property type="evidence" value="ECO:0007669"/>
    <property type="project" value="TreeGrafter"/>
</dbReference>
<dbReference type="EMBL" id="JAFHKP010000031">
    <property type="protein sequence ID" value="KAG5471941.1"/>
    <property type="molecule type" value="Genomic_DNA"/>
</dbReference>
<keyword evidence="3" id="KW-0949">S-adenosyl-L-methionine</keyword>
<reference evidence="6 7" key="1">
    <citation type="submission" date="2021-02" db="EMBL/GenBank/DDBJ databases">
        <title>Leishmania (Mundinia) enrietti genome sequencing and assembly.</title>
        <authorList>
            <person name="Almutairi H."/>
            <person name="Gatherer D."/>
        </authorList>
    </citation>
    <scope>NUCLEOTIDE SEQUENCE [LARGE SCALE GENOMIC DNA]</scope>
    <source>
        <strain evidence="6">CUR178</strain>
    </source>
</reference>
<evidence type="ECO:0000256" key="3">
    <source>
        <dbReference type="ARBA" id="ARBA00022691"/>
    </source>
</evidence>
<dbReference type="PANTHER" id="PTHR10920:SF19">
    <property type="entry name" value="METHYLTRANSFERASE, PUTATIVE-RELATED"/>
    <property type="match status" value="1"/>
</dbReference>
<evidence type="ECO:0000256" key="4">
    <source>
        <dbReference type="SAM" id="MobiDB-lite"/>
    </source>
</evidence>
<dbReference type="GO" id="GO:0008650">
    <property type="term" value="F:rRNA (uridine-2'-O-)-methyltransferase activity"/>
    <property type="evidence" value="ECO:0007669"/>
    <property type="project" value="TreeGrafter"/>
</dbReference>
<dbReference type="SUPFAM" id="SSF53335">
    <property type="entry name" value="S-adenosyl-L-methionine-dependent methyltransferases"/>
    <property type="match status" value="1"/>
</dbReference>
<name>A0A836H6M6_LEIEN</name>
<dbReference type="InterPro" id="IPR029063">
    <property type="entry name" value="SAM-dependent_MTases_sf"/>
</dbReference>
<dbReference type="GO" id="GO:0016435">
    <property type="term" value="F:rRNA (guanine) methyltransferase activity"/>
    <property type="evidence" value="ECO:0007669"/>
    <property type="project" value="TreeGrafter"/>
</dbReference>
<comment type="caution">
    <text evidence="6">The sequence shown here is derived from an EMBL/GenBank/DDBJ whole genome shotgun (WGS) entry which is preliminary data.</text>
</comment>
<feature type="domain" description="Ribosomal RNA methyltransferase FtsJ" evidence="5">
    <location>
        <begin position="2"/>
        <end position="249"/>
    </location>
</feature>
<keyword evidence="7" id="KW-1185">Reference proteome</keyword>